<name>A0A2M8KV14_9BACT</name>
<accession>A0A2M8KV14</accession>
<proteinExistence type="predicted"/>
<comment type="caution">
    <text evidence="1">The sequence shown here is derived from an EMBL/GenBank/DDBJ whole genome shotgun (WGS) entry which is preliminary data.</text>
</comment>
<evidence type="ECO:0000313" key="2">
    <source>
        <dbReference type="Proteomes" id="UP000231569"/>
    </source>
</evidence>
<reference evidence="2" key="1">
    <citation type="submission" date="2017-09" db="EMBL/GenBank/DDBJ databases">
        <title>Depth-based differentiation of microbial function through sediment-hosted aquifers and enrichment of novel symbionts in the deep terrestrial subsurface.</title>
        <authorList>
            <person name="Probst A.J."/>
            <person name="Ladd B."/>
            <person name="Jarett J.K."/>
            <person name="Geller-Mcgrath D.E."/>
            <person name="Sieber C.M.K."/>
            <person name="Emerson J.B."/>
            <person name="Anantharaman K."/>
            <person name="Thomas B.C."/>
            <person name="Malmstrom R."/>
            <person name="Stieglmeier M."/>
            <person name="Klingl A."/>
            <person name="Woyke T."/>
            <person name="Ryan C.M."/>
            <person name="Banfield J.F."/>
        </authorList>
    </citation>
    <scope>NUCLEOTIDE SEQUENCE [LARGE SCALE GENOMIC DNA]</scope>
</reference>
<organism evidence="1 2">
    <name type="scientific">Candidatus Roizmanbacteria bacterium CG10_big_fil_rev_8_21_14_0_10_45_7</name>
    <dbReference type="NCBI Taxonomy" id="1974854"/>
    <lineage>
        <taxon>Bacteria</taxon>
        <taxon>Candidatus Roizmaniibacteriota</taxon>
    </lineage>
</organism>
<dbReference type="EMBL" id="PFEE01000035">
    <property type="protein sequence ID" value="PJE63741.1"/>
    <property type="molecule type" value="Genomic_DNA"/>
</dbReference>
<gene>
    <name evidence="1" type="ORF">COU89_01665</name>
</gene>
<protein>
    <submittedName>
        <fullName evidence="1">Uncharacterized protein</fullName>
    </submittedName>
</protein>
<sequence>MTDKPGVEQFLTKKVPDRRNFFRLAGPRVAASVLAFLTACGDGKEVTPTPIPIPTAIVRPTSTPLIEKPTISNNPIDVIKDVNEHNPSIVEIHITQPDGTIATTQVANMHPIDRTKTINPELVTTIDGLVRKMVPPETDMRYASGERIVIMWDVLGGDMFKGKNPILPEMGTYALTVTFDNNGKGYHATFIPVDYLSPSSPDLIETVATEWCQGSTGVALPNQEQTIQDEKTCNEFGLAARFASEGAKYEMYGTFVNQHPLQLPGLPEIKMKPYSAEKYGEMVDALRGVVPMVQIP</sequence>
<dbReference type="AlphaFoldDB" id="A0A2M8KV14"/>
<evidence type="ECO:0000313" key="1">
    <source>
        <dbReference type="EMBL" id="PJE63741.1"/>
    </source>
</evidence>
<dbReference type="Proteomes" id="UP000231569">
    <property type="component" value="Unassembled WGS sequence"/>
</dbReference>